<name>A0ABX5UFS8_9BURK</name>
<organism evidence="3 4">
    <name type="scientific">Pseudoduganella umbonata</name>
    <dbReference type="NCBI Taxonomy" id="864828"/>
    <lineage>
        <taxon>Bacteria</taxon>
        <taxon>Pseudomonadati</taxon>
        <taxon>Pseudomonadota</taxon>
        <taxon>Betaproteobacteria</taxon>
        <taxon>Burkholderiales</taxon>
        <taxon>Oxalobacteraceae</taxon>
        <taxon>Telluria group</taxon>
        <taxon>Pseudoduganella</taxon>
    </lineage>
</organism>
<evidence type="ECO:0000259" key="2">
    <source>
        <dbReference type="Pfam" id="PF07589"/>
    </source>
</evidence>
<feature type="domain" description="Ice-binding protein C-terminal" evidence="2">
    <location>
        <begin position="342"/>
        <end position="363"/>
    </location>
</feature>
<dbReference type="Pfam" id="PF07589">
    <property type="entry name" value="PEP-CTERM"/>
    <property type="match status" value="1"/>
</dbReference>
<keyword evidence="1" id="KW-0732">Signal</keyword>
<sequence length="367" mass="37954">MPMKTIVCLGLALAAAVAHAEEPPVFHRYAITPLVGGTGFEAYINSSGAIAATQRSPDRAFVWTSPGQRRFLDIPIAGKPAVSGINDAGTVVGQVEYQIDPSSLSAGAYIANANGTYVNIGAAFPSYSLAHYVNNSGTAVGEFGTVAGPEKAFIYNNGTLTTVGAENSWDGIGFHAINDSGSIAGSQRGNRTGVFTAFTYHDGQFTYLPGLGGTVNSVHDIDSAGTVVGGSNFSGDAYGHAVMWRDGEAIDLTPGFAYSTTAFGLNDLGQVVGTGSGPGWIWTDGRVAQLNQLIDPASGWSIDSAFDINNAGQIVAHGCKAMLTECGVLLLDPLGLVPDPPPVPEPSTVLLLLAGLSVLFAGRLHHR</sequence>
<gene>
    <name evidence="3" type="ORF">FCL38_01320</name>
</gene>
<feature type="chain" id="PRO_5046837343" evidence="1">
    <location>
        <begin position="21"/>
        <end position="367"/>
    </location>
</feature>
<evidence type="ECO:0000256" key="1">
    <source>
        <dbReference type="SAM" id="SignalP"/>
    </source>
</evidence>
<dbReference type="EMBL" id="CP040017">
    <property type="protein sequence ID" value="QCP09230.1"/>
    <property type="molecule type" value="Genomic_DNA"/>
</dbReference>
<reference evidence="3 4" key="1">
    <citation type="submission" date="2019-05" db="EMBL/GenBank/DDBJ databases">
        <title>Draft Genome Sequences of Six Type Strains of the Genus Massilia.</title>
        <authorList>
            <person name="Miess H."/>
            <person name="Frediansyhah A."/>
            <person name="Gross H."/>
        </authorList>
    </citation>
    <scope>NUCLEOTIDE SEQUENCE [LARGE SCALE GENOMIC DNA]</scope>
    <source>
        <strain evidence="3 4">DSMZ 26121</strain>
    </source>
</reference>
<dbReference type="InterPro" id="IPR013424">
    <property type="entry name" value="Ice-binding_C"/>
</dbReference>
<protein>
    <submittedName>
        <fullName evidence="3">PEP-CTERM sorting domain-containing protein</fullName>
    </submittedName>
</protein>
<dbReference type="NCBIfam" id="TIGR02595">
    <property type="entry name" value="PEP_CTERM"/>
    <property type="match status" value="1"/>
</dbReference>
<feature type="signal peptide" evidence="1">
    <location>
        <begin position="1"/>
        <end position="20"/>
    </location>
</feature>
<proteinExistence type="predicted"/>
<evidence type="ECO:0000313" key="3">
    <source>
        <dbReference type="EMBL" id="QCP09230.1"/>
    </source>
</evidence>
<evidence type="ECO:0000313" key="4">
    <source>
        <dbReference type="Proteomes" id="UP000298763"/>
    </source>
</evidence>
<accession>A0ABX5UFS8</accession>
<dbReference type="Proteomes" id="UP000298763">
    <property type="component" value="Chromosome"/>
</dbReference>
<keyword evidence="4" id="KW-1185">Reference proteome</keyword>